<evidence type="ECO:0000256" key="1">
    <source>
        <dbReference type="SAM" id="MobiDB-lite"/>
    </source>
</evidence>
<sequence>MSAWWSTWVHRIARALGWTAGVLVIALAIVAALAQVLLPLLAKHPQWVARELSNTLQRQVSFASLQGRWEASGPRFIMRGVTVAPPAGGSPLHVPELDLKLDFGGWLFPSRHLLNLQARNLELDLSRDADGSWHINGIGVAGGTERQNVSFGRLSVELWLDDLRVDINDQRLGEHYTLLADPLRLTHQGNHIRLGARLHRLGATGELQAAGRFRDDGASGQFWFATQHADLHGMLAGTDLGGYTVDSGTGNLAAWMDWRHGKIVRDLFQFDVHDLSITSPSGIRAGTSAWSGVAELSRLDNGYAVRWVGQDGGVLRAKLDQFGTPQATLDMVADHLQLAPLLPWLGLKPGLSPGLAQWLGTGQPHGQVQHAAIRWGATSGLQSLDAAFDDLGIASVGKLPGVDHLHGEVRGDAEAFSLELPAQASAIDFPHTFRNPFVLSQLGGQLAFWQDDDALHVGIADLDFEGDGYGGNAQGEIAFPHTEGRPFLDLYVALTHADITAAKLFWPKDSMPPSAIAWLDQALVSGKIDDASVLVRGSLADWPFHHNEGRFEARAAISDLTLDYAKSWPAAEHVQAVANFIDMGMLVEASSGDSLGVKVNKAVAVIPELAHTMLDLNVEGGGNAADLLNFVGNSPIAREHADVLSRLQLGGSGSFDFHLSLPMNAMHDFLLDGTAQLKDVDLSAPDWNLQLDKLGGPATFDAHGFHAGPLTGGFRGEPSQLDLAIGAATGDPGTVMSASLGGNYTVPELLRGYPQLAWLGDVASGRGPFTIGYRIAHASNGGPDVQSLSIDSPLSGVALDFPVPLNKAADSTMPLHVTLGVPTAGSTLQVALGSVMRGQLRLPAGDQSPLAATFAFGDQMPDSLPDKGMRIRGDAPELDVTGWVKQSIGGSAGGNGLSLETIDVSTEHAEMFGRDFAQMHIAAAPKADTLELDVDSALAAGHFSVPTTGLAKRGITARLQRMYWPKQPTVPATQPGATPVPAPVVDPANTGMDPSSMPPLHIWVHDLRLNEARLGVARLETWPTAHGMHIDELSTQSKSVQINGSGDWNGTPADSSTHLRVDFGANNLGEMLTAFGYQGIFEGGKTHAQLDATWPGGPWAFELGNMDGTLGVDVSNGSIPKASPGVGRLFGLASIAELPRRLSFNFNDVFGKGFAFDSIKGDFKLSDGNAFTNDLKIHGPAAEISITGRTGLRKKDYDQQMIMIPHIGNGLPVVGAVVGGPIGAAAGLAVQTVLGRGLNHVAIQRYRITGSWDKPVFTSVGASAQASPAGTSSTGQPAPAVSAPAPASSAEH</sequence>
<dbReference type="NCBIfam" id="TIGR02099">
    <property type="entry name" value="YhdP family protein"/>
    <property type="match status" value="1"/>
</dbReference>
<dbReference type="EMBL" id="JADIKJ010000002">
    <property type="protein sequence ID" value="MFK2899435.1"/>
    <property type="molecule type" value="Genomic_DNA"/>
</dbReference>
<reference evidence="3 4" key="1">
    <citation type="submission" date="2020-10" db="EMBL/GenBank/DDBJ databases">
        <title>Phylogeny of dyella-like bacteria.</title>
        <authorList>
            <person name="Fu J."/>
        </authorList>
    </citation>
    <scope>NUCLEOTIDE SEQUENCE [LARGE SCALE GENOMIC DNA]</scope>
    <source>
        <strain evidence="3 4">JP1</strain>
    </source>
</reference>
<accession>A0ABW8JI17</accession>
<feature type="compositionally biased region" description="Low complexity" evidence="1">
    <location>
        <begin position="1277"/>
        <end position="1292"/>
    </location>
</feature>
<dbReference type="InterPro" id="IPR011836">
    <property type="entry name" value="YhdP"/>
</dbReference>
<comment type="caution">
    <text evidence="3">The sequence shown here is derived from an EMBL/GenBank/DDBJ whole genome shotgun (WGS) entry which is preliminary data.</text>
</comment>
<proteinExistence type="predicted"/>
<gene>
    <name evidence="3" type="ORF">ISP15_03740</name>
</gene>
<dbReference type="InterPro" id="IPR025263">
    <property type="entry name" value="YhdP_central"/>
</dbReference>
<feature type="domain" description="YhdP central" evidence="2">
    <location>
        <begin position="1"/>
        <end position="1256"/>
    </location>
</feature>
<organism evidence="3 4">
    <name type="scientific">Dyella jejuensis</name>
    <dbReference type="NCBI Taxonomy" id="1432009"/>
    <lineage>
        <taxon>Bacteria</taxon>
        <taxon>Pseudomonadati</taxon>
        <taxon>Pseudomonadota</taxon>
        <taxon>Gammaproteobacteria</taxon>
        <taxon>Lysobacterales</taxon>
        <taxon>Rhodanobacteraceae</taxon>
        <taxon>Dyella</taxon>
    </lineage>
</organism>
<keyword evidence="4" id="KW-1185">Reference proteome</keyword>
<feature type="compositionally biased region" description="Polar residues" evidence="1">
    <location>
        <begin position="1263"/>
        <end position="1276"/>
    </location>
</feature>
<evidence type="ECO:0000259" key="2">
    <source>
        <dbReference type="Pfam" id="PF13116"/>
    </source>
</evidence>
<dbReference type="Pfam" id="PF13116">
    <property type="entry name" value="YhdP"/>
    <property type="match status" value="1"/>
</dbReference>
<evidence type="ECO:0000313" key="4">
    <source>
        <dbReference type="Proteomes" id="UP001620461"/>
    </source>
</evidence>
<dbReference type="Proteomes" id="UP001620461">
    <property type="component" value="Unassembled WGS sequence"/>
</dbReference>
<protein>
    <submittedName>
        <fullName evidence="3">TIGR02099 family protein</fullName>
    </submittedName>
</protein>
<evidence type="ECO:0000313" key="3">
    <source>
        <dbReference type="EMBL" id="MFK2899435.1"/>
    </source>
</evidence>
<feature type="region of interest" description="Disordered" evidence="1">
    <location>
        <begin position="1263"/>
        <end position="1292"/>
    </location>
</feature>
<dbReference type="RefSeq" id="WP_404545238.1">
    <property type="nucleotide sequence ID" value="NZ_JADIKJ010000002.1"/>
</dbReference>
<name>A0ABW8JI17_9GAMM</name>
<dbReference type="PANTHER" id="PTHR38690:SF1">
    <property type="entry name" value="PROTEASE"/>
    <property type="match status" value="1"/>
</dbReference>
<dbReference type="PANTHER" id="PTHR38690">
    <property type="entry name" value="PROTEASE-RELATED"/>
    <property type="match status" value="1"/>
</dbReference>